<dbReference type="EMBL" id="KB097571">
    <property type="protein sequence ID" value="ESN94470.1"/>
    <property type="molecule type" value="Genomic_DNA"/>
</dbReference>
<accession>T1FZJ6</accession>
<evidence type="ECO:0000313" key="9">
    <source>
        <dbReference type="EnsemblMetazoa" id="HelroP68803"/>
    </source>
</evidence>
<keyword evidence="2" id="KW-0808">Transferase</keyword>
<protein>
    <recommendedName>
        <fullName evidence="7">Protein kinase domain-containing protein</fullName>
    </recommendedName>
</protein>
<dbReference type="eggNOG" id="KOG0197">
    <property type="taxonomic scope" value="Eukaryota"/>
</dbReference>
<dbReference type="GO" id="GO:0004714">
    <property type="term" value="F:transmembrane receptor protein tyrosine kinase activity"/>
    <property type="evidence" value="ECO:0000318"/>
    <property type="project" value="GO_Central"/>
</dbReference>
<dbReference type="GO" id="GO:0005886">
    <property type="term" value="C:plasma membrane"/>
    <property type="evidence" value="ECO:0000318"/>
    <property type="project" value="GO_Central"/>
</dbReference>
<organism evidence="9 10">
    <name type="scientific">Helobdella robusta</name>
    <name type="common">Californian leech</name>
    <dbReference type="NCBI Taxonomy" id="6412"/>
    <lineage>
        <taxon>Eukaryota</taxon>
        <taxon>Metazoa</taxon>
        <taxon>Spiralia</taxon>
        <taxon>Lophotrochozoa</taxon>
        <taxon>Annelida</taxon>
        <taxon>Clitellata</taxon>
        <taxon>Hirudinea</taxon>
        <taxon>Rhynchobdellida</taxon>
        <taxon>Glossiphoniidae</taxon>
        <taxon>Helobdella</taxon>
    </lineage>
</organism>
<dbReference type="OMA" id="NWIGKED"/>
<keyword evidence="1" id="KW-0597">Phosphoprotein</keyword>
<dbReference type="InterPro" id="IPR001245">
    <property type="entry name" value="Ser-Thr/Tyr_kinase_cat_dom"/>
</dbReference>
<dbReference type="PROSITE" id="PS50011">
    <property type="entry name" value="PROTEIN_KINASE_DOM"/>
    <property type="match status" value="1"/>
</dbReference>
<dbReference type="CTD" id="20214244"/>
<reference evidence="8 10" key="2">
    <citation type="journal article" date="2013" name="Nature">
        <title>Insights into bilaterian evolution from three spiralian genomes.</title>
        <authorList>
            <person name="Simakov O."/>
            <person name="Marletaz F."/>
            <person name="Cho S.J."/>
            <person name="Edsinger-Gonzales E."/>
            <person name="Havlak P."/>
            <person name="Hellsten U."/>
            <person name="Kuo D.H."/>
            <person name="Larsson T."/>
            <person name="Lv J."/>
            <person name="Arendt D."/>
            <person name="Savage R."/>
            <person name="Osoegawa K."/>
            <person name="de Jong P."/>
            <person name="Grimwood J."/>
            <person name="Chapman J.A."/>
            <person name="Shapiro H."/>
            <person name="Aerts A."/>
            <person name="Otillar R.P."/>
            <person name="Terry A.Y."/>
            <person name="Boore J.L."/>
            <person name="Grigoriev I.V."/>
            <person name="Lindberg D.R."/>
            <person name="Seaver E.C."/>
            <person name="Weisblat D.A."/>
            <person name="Putnam N.H."/>
            <person name="Rokhsar D.S."/>
        </authorList>
    </citation>
    <scope>NUCLEOTIDE SEQUENCE</scope>
</reference>
<dbReference type="HOGENOM" id="CLU_000288_7_40_1"/>
<evidence type="ECO:0000313" key="8">
    <source>
        <dbReference type="EMBL" id="ESN94470.1"/>
    </source>
</evidence>
<dbReference type="InterPro" id="IPR020635">
    <property type="entry name" value="Tyr_kinase_cat_dom"/>
</dbReference>
<dbReference type="InterPro" id="IPR050122">
    <property type="entry name" value="RTK"/>
</dbReference>
<evidence type="ECO:0000256" key="2">
    <source>
        <dbReference type="ARBA" id="ARBA00022679"/>
    </source>
</evidence>
<dbReference type="GeneID" id="20214244"/>
<keyword evidence="5" id="KW-0067">ATP-binding</keyword>
<evidence type="ECO:0000256" key="3">
    <source>
        <dbReference type="ARBA" id="ARBA00022741"/>
    </source>
</evidence>
<dbReference type="EnsemblMetazoa" id="HelroT68803">
    <property type="protein sequence ID" value="HelroP68803"/>
    <property type="gene ID" value="HelroG68803"/>
</dbReference>
<keyword evidence="10" id="KW-1185">Reference proteome</keyword>
<dbReference type="OrthoDB" id="346907at2759"/>
<reference evidence="9" key="3">
    <citation type="submission" date="2015-06" db="UniProtKB">
        <authorList>
            <consortium name="EnsemblMetazoa"/>
        </authorList>
    </citation>
    <scope>IDENTIFICATION</scope>
</reference>
<evidence type="ECO:0000256" key="4">
    <source>
        <dbReference type="ARBA" id="ARBA00022777"/>
    </source>
</evidence>
<dbReference type="Proteomes" id="UP000015101">
    <property type="component" value="Unassembled WGS sequence"/>
</dbReference>
<name>T1FZJ6_HELRO</name>
<dbReference type="InParanoid" id="T1FZJ6"/>
<dbReference type="FunFam" id="1.10.510.10:FF:000554">
    <property type="entry name" value="Predicted protein"/>
    <property type="match status" value="1"/>
</dbReference>
<evidence type="ECO:0000256" key="6">
    <source>
        <dbReference type="ARBA" id="ARBA00023137"/>
    </source>
</evidence>
<dbReference type="InterPro" id="IPR011009">
    <property type="entry name" value="Kinase-like_dom_sf"/>
</dbReference>
<dbReference type="EMBL" id="AMQM01001630">
    <property type="status" value="NOT_ANNOTATED_CDS"/>
    <property type="molecule type" value="Genomic_DNA"/>
</dbReference>
<evidence type="ECO:0000259" key="7">
    <source>
        <dbReference type="PROSITE" id="PS50011"/>
    </source>
</evidence>
<dbReference type="GO" id="GO:0005524">
    <property type="term" value="F:ATP binding"/>
    <property type="evidence" value="ECO:0007669"/>
    <property type="project" value="UniProtKB-KW"/>
</dbReference>
<dbReference type="GO" id="GO:0043235">
    <property type="term" value="C:receptor complex"/>
    <property type="evidence" value="ECO:0000318"/>
    <property type="project" value="GO_Central"/>
</dbReference>
<dbReference type="PROSITE" id="PS00109">
    <property type="entry name" value="PROTEIN_KINASE_TYR"/>
    <property type="match status" value="1"/>
</dbReference>
<feature type="domain" description="Protein kinase" evidence="7">
    <location>
        <begin position="1"/>
        <end position="201"/>
    </location>
</feature>
<proteinExistence type="predicted"/>
<keyword evidence="4" id="KW-0418">Kinase</keyword>
<dbReference type="PANTHER" id="PTHR24416:SF631">
    <property type="entry name" value="SERINE_THREONINE_TYROSINE KINASE 1"/>
    <property type="match status" value="1"/>
</dbReference>
<dbReference type="SUPFAM" id="SSF56112">
    <property type="entry name" value="Protein kinase-like (PK-like)"/>
    <property type="match status" value="1"/>
</dbReference>
<dbReference type="PANTHER" id="PTHR24416">
    <property type="entry name" value="TYROSINE-PROTEIN KINASE RECEPTOR"/>
    <property type="match status" value="1"/>
</dbReference>
<gene>
    <name evidence="9" type="primary">20214244</name>
    <name evidence="8" type="ORF">HELRODRAFT_68803</name>
</gene>
<sequence>RTLNHTNLVQLIGIVDDNDDSLCIVTEYMGRGSLLDYLRTRGRSVITQSDQIKFARDVCSGMKYLEEKKLVHRDLAARNVLLHDNGVAKVSDFGLAVNDVMMKTAGCKIPVKWTAPEALKHNKFTCKSDVWSFGVLLWEIYTFGRVPYPRISLNDVLAWLEEGNRMDRPDGCPEEMYKVMKMAWRWQADERPTFKDIHSLIIECASTDV</sequence>
<evidence type="ECO:0000256" key="1">
    <source>
        <dbReference type="ARBA" id="ARBA00022553"/>
    </source>
</evidence>
<dbReference type="InterPro" id="IPR008266">
    <property type="entry name" value="Tyr_kinase_AS"/>
</dbReference>
<dbReference type="RefSeq" id="XP_009027205.1">
    <property type="nucleotide sequence ID" value="XM_009028957.1"/>
</dbReference>
<keyword evidence="3" id="KW-0547">Nucleotide-binding</keyword>
<dbReference type="KEGG" id="hro:HELRODRAFT_68803"/>
<dbReference type="SMART" id="SM00219">
    <property type="entry name" value="TyrKc"/>
    <property type="match status" value="1"/>
</dbReference>
<dbReference type="GO" id="GO:0007169">
    <property type="term" value="P:cell surface receptor protein tyrosine kinase signaling pathway"/>
    <property type="evidence" value="ECO:0000318"/>
    <property type="project" value="GO_Central"/>
</dbReference>
<dbReference type="AlphaFoldDB" id="T1FZJ6"/>
<reference evidence="10" key="1">
    <citation type="submission" date="2012-12" db="EMBL/GenBank/DDBJ databases">
        <authorList>
            <person name="Hellsten U."/>
            <person name="Grimwood J."/>
            <person name="Chapman J.A."/>
            <person name="Shapiro H."/>
            <person name="Aerts A."/>
            <person name="Otillar R.P."/>
            <person name="Terry A.Y."/>
            <person name="Boore J.L."/>
            <person name="Simakov O."/>
            <person name="Marletaz F."/>
            <person name="Cho S.-J."/>
            <person name="Edsinger-Gonzales E."/>
            <person name="Havlak P."/>
            <person name="Kuo D.-H."/>
            <person name="Larsson T."/>
            <person name="Lv J."/>
            <person name="Arendt D."/>
            <person name="Savage R."/>
            <person name="Osoegawa K."/>
            <person name="de Jong P."/>
            <person name="Lindberg D.R."/>
            <person name="Seaver E.C."/>
            <person name="Weisblat D.A."/>
            <person name="Putnam N.H."/>
            <person name="Grigoriev I.V."/>
            <person name="Rokhsar D.S."/>
        </authorList>
    </citation>
    <scope>NUCLEOTIDE SEQUENCE</scope>
</reference>
<keyword evidence="6" id="KW-0829">Tyrosine-protein kinase</keyword>
<evidence type="ECO:0000256" key="5">
    <source>
        <dbReference type="ARBA" id="ARBA00022840"/>
    </source>
</evidence>
<dbReference type="PRINTS" id="PR00109">
    <property type="entry name" value="TYRKINASE"/>
</dbReference>
<dbReference type="Gene3D" id="1.10.510.10">
    <property type="entry name" value="Transferase(Phosphotransferase) domain 1"/>
    <property type="match status" value="1"/>
</dbReference>
<evidence type="ECO:0000313" key="10">
    <source>
        <dbReference type="Proteomes" id="UP000015101"/>
    </source>
</evidence>
<dbReference type="Pfam" id="PF07714">
    <property type="entry name" value="PK_Tyr_Ser-Thr"/>
    <property type="match status" value="1"/>
</dbReference>
<dbReference type="STRING" id="6412.T1FZJ6"/>
<dbReference type="InterPro" id="IPR000719">
    <property type="entry name" value="Prot_kinase_dom"/>
</dbReference>